<accession>A0ABR4ZXF8</accession>
<protein>
    <recommendedName>
        <fullName evidence="4">Outer membrane protein beta-barrel domain-containing protein</fullName>
    </recommendedName>
</protein>
<organism evidence="2 3">
    <name type="scientific">Methylacidiphilum kamchatkense Kam1</name>
    <dbReference type="NCBI Taxonomy" id="1202785"/>
    <lineage>
        <taxon>Bacteria</taxon>
        <taxon>Pseudomonadati</taxon>
        <taxon>Verrucomicrobiota</taxon>
        <taxon>Methylacidiphilae</taxon>
        <taxon>Methylacidiphilales</taxon>
        <taxon>Methylacidiphilaceae</taxon>
        <taxon>Methylacidiphilum (ex Ratnadevi et al. 2023)</taxon>
    </lineage>
</organism>
<dbReference type="Proteomes" id="UP000031594">
    <property type="component" value="Unassembled WGS sequence"/>
</dbReference>
<reference evidence="2 3" key="1">
    <citation type="submission" date="2014-08" db="EMBL/GenBank/DDBJ databases">
        <title>Methylacidiphilum kamchatkense strain Kam1 draft genome sequence.</title>
        <authorList>
            <person name="Birkeland N.-K."/>
            <person name="Erikstad H.A."/>
        </authorList>
    </citation>
    <scope>NUCLEOTIDE SEQUENCE [LARGE SCALE GENOMIC DNA]</scope>
    <source>
        <strain evidence="2 3">Kam1</strain>
    </source>
</reference>
<feature type="region of interest" description="Disordered" evidence="1">
    <location>
        <begin position="38"/>
        <end position="76"/>
    </location>
</feature>
<dbReference type="SUPFAM" id="SSF56925">
    <property type="entry name" value="OMPA-like"/>
    <property type="match status" value="1"/>
</dbReference>
<feature type="compositionally biased region" description="Polar residues" evidence="1">
    <location>
        <begin position="49"/>
        <end position="61"/>
    </location>
</feature>
<evidence type="ECO:0000313" key="2">
    <source>
        <dbReference type="EMBL" id="KIE58829.1"/>
    </source>
</evidence>
<gene>
    <name evidence="2" type="ORF">A946_05320</name>
</gene>
<sequence length="329" mass="35245">MPMTHLRWKALCLQTNLWILLVGLVIWASPLKAESGDEYTEEKPDLTAGPTNYPNNQSIEGDSSIAATDPISENTLPKEKNNLEKNLKDQKAIQQQAPFSLKTGLYAGVFGGGAFSAPGNYGYSLYPSPVGLATFNPRGGIVNGVGGIEVGYEFPKEAMGTSGSFYWSPSVQFDGYYMGVTAAASQLNTVAGNIAFKDNFNSGLFFIDGILKVYTPILIINFGVGIGGAYMWESSIAGIGSRGSFAGKNLFGRGIDTSSGAAAVQGIAGVERWITDRLSFIVEYRFVWIGGSNFSYAGNPTVFGSGTSINTHFDQFEANLVLGGLRYKF</sequence>
<dbReference type="Gene3D" id="2.40.160.20">
    <property type="match status" value="1"/>
</dbReference>
<comment type="caution">
    <text evidence="2">The sequence shown here is derived from an EMBL/GenBank/DDBJ whole genome shotgun (WGS) entry which is preliminary data.</text>
</comment>
<dbReference type="EMBL" id="JQNX01000003">
    <property type="protein sequence ID" value="KIE58829.1"/>
    <property type="molecule type" value="Genomic_DNA"/>
</dbReference>
<evidence type="ECO:0000256" key="1">
    <source>
        <dbReference type="SAM" id="MobiDB-lite"/>
    </source>
</evidence>
<evidence type="ECO:0008006" key="4">
    <source>
        <dbReference type="Google" id="ProtNLM"/>
    </source>
</evidence>
<evidence type="ECO:0000313" key="3">
    <source>
        <dbReference type="Proteomes" id="UP000031594"/>
    </source>
</evidence>
<name>A0ABR4ZXF8_9BACT</name>
<proteinExistence type="predicted"/>
<keyword evidence="3" id="KW-1185">Reference proteome</keyword>
<dbReference type="InterPro" id="IPR011250">
    <property type="entry name" value="OMP/PagP_B-barrel"/>
</dbReference>